<evidence type="ECO:0000256" key="4">
    <source>
        <dbReference type="ARBA" id="ARBA00022777"/>
    </source>
</evidence>
<keyword evidence="2 6" id="KW-0808">Transferase</keyword>
<dbReference type="Proteomes" id="UP001259803">
    <property type="component" value="Unassembled WGS sequence"/>
</dbReference>
<keyword evidence="4" id="KW-0418">Kinase</keyword>
<dbReference type="Pfam" id="PF00294">
    <property type="entry name" value="PfkB"/>
    <property type="match status" value="1"/>
</dbReference>
<sequence length="310" mass="32805">MTQIATLTLNPTIDVAYEVDRVFHTRKIRTNSEFYAPGGGGINVARVFARLGGQATCHYLAGGVTGAALDNLLDRQGLSRNRVAISGPTRISFAALERESGKEFRFVPPGPAILPEEWRECLARLRDVECEFLVASGSLPPGIPGDFYARVASIMASRRIPFVLDSSGAGLSGGLAAGAIHLVTPSIGELAQLAGRPLDSRESLRAAAMDLVRSNKARNVAVTLGHEGALLADASGTRFVPAVKVVTRSAVGAGDSFLAAMVYGMGEGWTIDDAFRFGLAAGAAAVMNPGHDLADKDDVWRLYRQVPDID</sequence>
<protein>
    <recommendedName>
        <fullName evidence="6">Phosphofructokinase</fullName>
    </recommendedName>
</protein>
<keyword evidence="5" id="KW-0067">ATP-binding</keyword>
<reference evidence="8 9" key="1">
    <citation type="submission" date="2023-09" db="EMBL/GenBank/DDBJ databases">
        <authorList>
            <person name="Rey-Velasco X."/>
        </authorList>
    </citation>
    <scope>NUCLEOTIDE SEQUENCE [LARGE SCALE GENOMIC DNA]</scope>
    <source>
        <strain evidence="8 9">F390</strain>
    </source>
</reference>
<dbReference type="CDD" id="cd01164">
    <property type="entry name" value="FruK_PfkB_like"/>
    <property type="match status" value="1"/>
</dbReference>
<evidence type="ECO:0000256" key="1">
    <source>
        <dbReference type="ARBA" id="ARBA00010688"/>
    </source>
</evidence>
<evidence type="ECO:0000256" key="5">
    <source>
        <dbReference type="ARBA" id="ARBA00022840"/>
    </source>
</evidence>
<dbReference type="PANTHER" id="PTHR46566">
    <property type="entry name" value="1-PHOSPHOFRUCTOKINASE-RELATED"/>
    <property type="match status" value="1"/>
</dbReference>
<gene>
    <name evidence="8" type="ORF">RM533_06955</name>
</gene>
<dbReference type="EMBL" id="JAVRHS010000004">
    <property type="protein sequence ID" value="MDT0575921.1"/>
    <property type="molecule type" value="Genomic_DNA"/>
</dbReference>
<dbReference type="RefSeq" id="WP_311340503.1">
    <property type="nucleotide sequence ID" value="NZ_JAVRHS010000004.1"/>
</dbReference>
<keyword evidence="9" id="KW-1185">Reference proteome</keyword>
<proteinExistence type="inferred from homology"/>
<dbReference type="PIRSF" id="PIRSF000535">
    <property type="entry name" value="1PFK/6PFK/LacC"/>
    <property type="match status" value="1"/>
</dbReference>
<feature type="domain" description="Carbohydrate kinase PfkB" evidence="7">
    <location>
        <begin position="13"/>
        <end position="290"/>
    </location>
</feature>
<evidence type="ECO:0000313" key="8">
    <source>
        <dbReference type="EMBL" id="MDT0575921.1"/>
    </source>
</evidence>
<evidence type="ECO:0000313" key="9">
    <source>
        <dbReference type="Proteomes" id="UP001259803"/>
    </source>
</evidence>
<dbReference type="PANTHER" id="PTHR46566:SF2">
    <property type="entry name" value="ATP-DEPENDENT 6-PHOSPHOFRUCTOKINASE ISOZYME 2"/>
    <property type="match status" value="1"/>
</dbReference>
<name>A0ABU2ZH37_9SPHN</name>
<dbReference type="NCBIfam" id="TIGR03168">
    <property type="entry name" value="1-PFK"/>
    <property type="match status" value="1"/>
</dbReference>
<dbReference type="SUPFAM" id="SSF53613">
    <property type="entry name" value="Ribokinase-like"/>
    <property type="match status" value="1"/>
</dbReference>
<dbReference type="InterPro" id="IPR002173">
    <property type="entry name" value="Carboh/pur_kinase_PfkB_CS"/>
</dbReference>
<evidence type="ECO:0000256" key="2">
    <source>
        <dbReference type="ARBA" id="ARBA00022679"/>
    </source>
</evidence>
<evidence type="ECO:0000256" key="6">
    <source>
        <dbReference type="PIRNR" id="PIRNR000535"/>
    </source>
</evidence>
<comment type="caution">
    <text evidence="8">The sequence shown here is derived from an EMBL/GenBank/DDBJ whole genome shotgun (WGS) entry which is preliminary data.</text>
</comment>
<evidence type="ECO:0000259" key="7">
    <source>
        <dbReference type="Pfam" id="PF00294"/>
    </source>
</evidence>
<accession>A0ABU2ZH37</accession>
<keyword evidence="3" id="KW-0547">Nucleotide-binding</keyword>
<comment type="similarity">
    <text evidence="1 6">Belongs to the carbohydrate kinase PfkB family.</text>
</comment>
<dbReference type="Gene3D" id="3.40.1190.20">
    <property type="match status" value="1"/>
</dbReference>
<evidence type="ECO:0000256" key="3">
    <source>
        <dbReference type="ARBA" id="ARBA00022741"/>
    </source>
</evidence>
<dbReference type="InterPro" id="IPR017583">
    <property type="entry name" value="Tagatose/fructose_Pkinase"/>
</dbReference>
<organism evidence="8 9">
    <name type="scientific">Croceicoccus esteveae</name>
    <dbReference type="NCBI Taxonomy" id="3075597"/>
    <lineage>
        <taxon>Bacteria</taxon>
        <taxon>Pseudomonadati</taxon>
        <taxon>Pseudomonadota</taxon>
        <taxon>Alphaproteobacteria</taxon>
        <taxon>Sphingomonadales</taxon>
        <taxon>Erythrobacteraceae</taxon>
        <taxon>Croceicoccus</taxon>
    </lineage>
</organism>
<dbReference type="InterPro" id="IPR029056">
    <property type="entry name" value="Ribokinase-like"/>
</dbReference>
<dbReference type="PROSITE" id="PS00583">
    <property type="entry name" value="PFKB_KINASES_1"/>
    <property type="match status" value="1"/>
</dbReference>
<dbReference type="InterPro" id="IPR011611">
    <property type="entry name" value="PfkB_dom"/>
</dbReference>